<reference evidence="1 2" key="1">
    <citation type="submission" date="2018-06" db="EMBL/GenBank/DDBJ databases">
        <title>A transcriptomic atlas of mushroom development highlights an independent origin of complex multicellularity.</title>
        <authorList>
            <consortium name="DOE Joint Genome Institute"/>
            <person name="Krizsan K."/>
            <person name="Almasi E."/>
            <person name="Merenyi Z."/>
            <person name="Sahu N."/>
            <person name="Viragh M."/>
            <person name="Koszo T."/>
            <person name="Mondo S."/>
            <person name="Kiss B."/>
            <person name="Balint B."/>
            <person name="Kues U."/>
            <person name="Barry K."/>
            <person name="Hegedus J.C."/>
            <person name="Henrissat B."/>
            <person name="Johnson J."/>
            <person name="Lipzen A."/>
            <person name="Ohm R."/>
            <person name="Nagy I."/>
            <person name="Pangilinan J."/>
            <person name="Yan J."/>
            <person name="Xiong Y."/>
            <person name="Grigoriev I.V."/>
            <person name="Hibbett D.S."/>
            <person name="Nagy L.G."/>
        </authorList>
    </citation>
    <scope>NUCLEOTIDE SEQUENCE [LARGE SCALE GENOMIC DNA]</scope>
    <source>
        <strain evidence="1 2">SZMC22713</strain>
    </source>
</reference>
<proteinExistence type="predicted"/>
<dbReference type="EMBL" id="ML170239">
    <property type="protein sequence ID" value="TDL16594.1"/>
    <property type="molecule type" value="Genomic_DNA"/>
</dbReference>
<name>A0A4Y7PMF5_9AGAM</name>
<evidence type="ECO:0000313" key="1">
    <source>
        <dbReference type="EMBL" id="TDL16594.1"/>
    </source>
</evidence>
<dbReference type="Proteomes" id="UP000294933">
    <property type="component" value="Unassembled WGS sequence"/>
</dbReference>
<protein>
    <submittedName>
        <fullName evidence="1">Uncharacterized protein</fullName>
    </submittedName>
</protein>
<dbReference type="OrthoDB" id="2269034at2759"/>
<dbReference type="Gene3D" id="3.80.10.10">
    <property type="entry name" value="Ribonuclease Inhibitor"/>
    <property type="match status" value="1"/>
</dbReference>
<accession>A0A4Y7PMF5</accession>
<dbReference type="SUPFAM" id="SSF52047">
    <property type="entry name" value="RNI-like"/>
    <property type="match status" value="1"/>
</dbReference>
<gene>
    <name evidence="1" type="ORF">BD410DRAFT_901925</name>
</gene>
<dbReference type="VEuPathDB" id="FungiDB:BD410DRAFT_901925"/>
<dbReference type="AlphaFoldDB" id="A0A4Y7PMF5"/>
<sequence>MDHTPEDSHVYQHSKKASAIHTFAPELLANIFLHCLDDEYRHSTRCVSQAPLLLGRVCRTWRTISVSSPELWSRIVMVESELSQIDCKKDLIATKLWISRSGSIPLSICIDYDRTHHSEEIPHLLRLVASHSWRWKDIKITVLAGFGDIMLEPFQTGRMPQLEYFDSTLLGPKQSKVGRPLCLSSAPRLQVFRNIRAFGGGRIDFGGQTHHIKEIALEFEMGTTPEMPGLSLDDLLACLTNCPLIEQLYFPVTINVSNRRPQDTNSIVKLLHLRDLGLNLRPRIDPGFLFDILFLPALISLYIFMEHYDDGYTDWAHLRSMLLRSRPQLQHLRVAVPMTEATLIESLSYIPSLISLRFDGVDCTDTLLNSLTLGKSDSTKNLCPSLQTIDFGSGHFGNTFAFSTNAMMAMILSRRQRMESTGGKALEAVLGGSFKFDSISSNLDVAKCVDNGLKLGYGHL</sequence>
<organism evidence="1 2">
    <name type="scientific">Rickenella mellea</name>
    <dbReference type="NCBI Taxonomy" id="50990"/>
    <lineage>
        <taxon>Eukaryota</taxon>
        <taxon>Fungi</taxon>
        <taxon>Dikarya</taxon>
        <taxon>Basidiomycota</taxon>
        <taxon>Agaricomycotina</taxon>
        <taxon>Agaricomycetes</taxon>
        <taxon>Hymenochaetales</taxon>
        <taxon>Rickenellaceae</taxon>
        <taxon>Rickenella</taxon>
    </lineage>
</organism>
<evidence type="ECO:0000313" key="2">
    <source>
        <dbReference type="Proteomes" id="UP000294933"/>
    </source>
</evidence>
<dbReference type="InterPro" id="IPR032675">
    <property type="entry name" value="LRR_dom_sf"/>
</dbReference>
<keyword evidence="2" id="KW-1185">Reference proteome</keyword>